<accession>A0A9Q7ALK7</accession>
<reference evidence="3" key="1">
    <citation type="submission" date="2021-04" db="EMBL/GenBank/DDBJ databases">
        <title>A novel Synergistetes isolate from a pyrite-forming mixed culture.</title>
        <authorList>
            <person name="Bunk B."/>
            <person name="Sproer C."/>
            <person name="Spring S."/>
            <person name="Pester M."/>
        </authorList>
    </citation>
    <scope>NUCLEOTIDE SEQUENCE [LARGE SCALE GENOMIC DNA]</scope>
    <source>
        <strain evidence="3">J.5.4.2-T.3.5.2</strain>
    </source>
</reference>
<dbReference type="Pfam" id="PF08291">
    <property type="entry name" value="Peptidase_M15_3"/>
    <property type="match status" value="1"/>
</dbReference>
<evidence type="ECO:0000313" key="2">
    <source>
        <dbReference type="EMBL" id="QTX31912.1"/>
    </source>
</evidence>
<dbReference type="AlphaFoldDB" id="A0A9Q7ALK7"/>
<protein>
    <submittedName>
        <fullName evidence="2">DUF882 domain-containing protein</fullName>
    </submittedName>
</protein>
<dbReference type="RefSeq" id="WP_274373109.1">
    <property type="nucleotide sequence ID" value="NZ_CP072943.1"/>
</dbReference>
<sequence>MKPLNDIPLSPSFRLAEFACPCCKTVKIQPELLQKLQQLRDGWGEPVIITSGYRCFDHNAEVGGVEGSDHTRGRAADIAVAAVWQPKVIALAQTVGFGKILPYPRRNFIHLAL</sequence>
<dbReference type="SUPFAM" id="SSF55166">
    <property type="entry name" value="Hedgehog/DD-peptidase"/>
    <property type="match status" value="1"/>
</dbReference>
<dbReference type="EMBL" id="CP072943">
    <property type="protein sequence ID" value="QTX31912.1"/>
    <property type="molecule type" value="Genomic_DNA"/>
</dbReference>
<feature type="domain" description="Peptidase M15A C-terminal" evidence="1">
    <location>
        <begin position="14"/>
        <end position="111"/>
    </location>
</feature>
<evidence type="ECO:0000313" key="3">
    <source>
        <dbReference type="Proteomes" id="UP000671879"/>
    </source>
</evidence>
<proteinExistence type="predicted"/>
<dbReference type="KEGG" id="aram:KAR29_11395"/>
<organism evidence="2 3">
    <name type="scientific">Aminithiophilus ramosus</name>
    <dbReference type="NCBI Taxonomy" id="3029084"/>
    <lineage>
        <taxon>Bacteria</taxon>
        <taxon>Thermotogati</taxon>
        <taxon>Synergistota</taxon>
        <taxon>Synergistia</taxon>
        <taxon>Synergistales</taxon>
        <taxon>Aminithiophilaceae</taxon>
        <taxon>Aminithiophilus</taxon>
    </lineage>
</organism>
<evidence type="ECO:0000259" key="1">
    <source>
        <dbReference type="Pfam" id="PF08291"/>
    </source>
</evidence>
<dbReference type="Proteomes" id="UP000671879">
    <property type="component" value="Chromosome"/>
</dbReference>
<dbReference type="Gene3D" id="3.30.1380.10">
    <property type="match status" value="1"/>
</dbReference>
<dbReference type="InterPro" id="IPR009045">
    <property type="entry name" value="Zn_M74/Hedgehog-like"/>
</dbReference>
<dbReference type="InterPro" id="IPR013230">
    <property type="entry name" value="Peptidase_M15A_C"/>
</dbReference>
<name>A0A9Q7ALK7_9BACT</name>
<keyword evidence="3" id="KW-1185">Reference proteome</keyword>
<gene>
    <name evidence="2" type="ORF">KAR29_11395</name>
</gene>